<feature type="compositionally biased region" description="Polar residues" evidence="12">
    <location>
        <begin position="1042"/>
        <end position="1051"/>
    </location>
</feature>
<gene>
    <name evidence="14" type="primary">Ci-ZF(C2H2)-126</name>
</gene>
<dbReference type="EMBL" id="AK222435">
    <property type="protein sequence ID" value="BAE93317.1"/>
    <property type="molecule type" value="mRNA"/>
</dbReference>
<dbReference type="Pfam" id="PF00096">
    <property type="entry name" value="zf-C2H2"/>
    <property type="match status" value="3"/>
</dbReference>
<feature type="region of interest" description="Disordered" evidence="12">
    <location>
        <begin position="491"/>
        <end position="525"/>
    </location>
</feature>
<keyword evidence="9" id="KW-0804">Transcription</keyword>
<evidence type="ECO:0000256" key="6">
    <source>
        <dbReference type="ARBA" id="ARBA00022833"/>
    </source>
</evidence>
<dbReference type="InterPro" id="IPR036236">
    <property type="entry name" value="Znf_C2H2_sf"/>
</dbReference>
<name>Q1RPW8_CIOIN</name>
<dbReference type="GO" id="GO:0006357">
    <property type="term" value="P:regulation of transcription by RNA polymerase II"/>
    <property type="evidence" value="ECO:0007669"/>
    <property type="project" value="InterPro"/>
</dbReference>
<dbReference type="InterPro" id="IPR056436">
    <property type="entry name" value="Znf-C2H2_ZIC1-5/GLI1-3-like"/>
</dbReference>
<dbReference type="PROSITE" id="PS00028">
    <property type="entry name" value="ZINC_FINGER_C2H2_1"/>
    <property type="match status" value="4"/>
</dbReference>
<feature type="domain" description="C2H2-type" evidence="13">
    <location>
        <begin position="615"/>
        <end position="642"/>
    </location>
</feature>
<evidence type="ECO:0000256" key="2">
    <source>
        <dbReference type="ARBA" id="ARBA00010831"/>
    </source>
</evidence>
<feature type="region of interest" description="Disordered" evidence="12">
    <location>
        <begin position="1029"/>
        <end position="1051"/>
    </location>
</feature>
<feature type="region of interest" description="Disordered" evidence="12">
    <location>
        <begin position="716"/>
        <end position="747"/>
    </location>
</feature>
<dbReference type="PANTHER" id="PTHR45718">
    <property type="entry name" value="TRANSCRIPTIONAL ACTIVATOR CUBITUS INTERRUPTUS"/>
    <property type="match status" value="1"/>
</dbReference>
<evidence type="ECO:0000256" key="11">
    <source>
        <dbReference type="PROSITE-ProRule" id="PRU00042"/>
    </source>
</evidence>
<evidence type="ECO:0000256" key="8">
    <source>
        <dbReference type="ARBA" id="ARBA00023125"/>
    </source>
</evidence>
<dbReference type="InterPro" id="IPR043359">
    <property type="entry name" value="GLI-like"/>
</dbReference>
<dbReference type="AlphaFoldDB" id="Q1RPW8"/>
<accession>A0A1W2VS68</accession>
<feature type="compositionally biased region" description="Polar residues" evidence="12">
    <location>
        <begin position="924"/>
        <end position="933"/>
    </location>
</feature>
<evidence type="ECO:0000256" key="9">
    <source>
        <dbReference type="ARBA" id="ARBA00023163"/>
    </source>
</evidence>
<protein>
    <submittedName>
        <fullName evidence="14">Zinc finger protein</fullName>
    </submittedName>
</protein>
<keyword evidence="4" id="KW-0677">Repeat</keyword>
<feature type="compositionally biased region" description="Polar residues" evidence="12">
    <location>
        <begin position="10"/>
        <end position="23"/>
    </location>
</feature>
<evidence type="ECO:0000256" key="5">
    <source>
        <dbReference type="ARBA" id="ARBA00022771"/>
    </source>
</evidence>
<feature type="region of interest" description="Disordered" evidence="12">
    <location>
        <begin position="871"/>
        <end position="975"/>
    </location>
</feature>
<evidence type="ECO:0000313" key="14">
    <source>
        <dbReference type="EMBL" id="BAE93317.1"/>
    </source>
</evidence>
<dbReference type="SMART" id="SM00355">
    <property type="entry name" value="ZnF_C2H2"/>
    <property type="match status" value="5"/>
</dbReference>
<feature type="domain" description="C2H2-type" evidence="13">
    <location>
        <begin position="643"/>
        <end position="672"/>
    </location>
</feature>
<dbReference type="PROSITE" id="PS50157">
    <property type="entry name" value="ZINC_FINGER_C2H2_2"/>
    <property type="match status" value="5"/>
</dbReference>
<dbReference type="PANTHER" id="PTHR45718:SF7">
    <property type="entry name" value="C2H2-TYPE DOMAIN-CONTAINING PROTEIN"/>
    <property type="match status" value="1"/>
</dbReference>
<feature type="region of interest" description="Disordered" evidence="12">
    <location>
        <begin position="773"/>
        <end position="794"/>
    </location>
</feature>
<dbReference type="GO" id="GO:0005634">
    <property type="term" value="C:nucleus"/>
    <property type="evidence" value="ECO:0007669"/>
    <property type="project" value="UniProtKB-SubCell"/>
</dbReference>
<organism evidence="14">
    <name type="scientific">Ciona intestinalis</name>
    <name type="common">Transparent sea squirt</name>
    <name type="synonym">Ascidia intestinalis</name>
    <dbReference type="NCBI Taxonomy" id="7719"/>
    <lineage>
        <taxon>Eukaryota</taxon>
        <taxon>Metazoa</taxon>
        <taxon>Chordata</taxon>
        <taxon>Tunicata</taxon>
        <taxon>Ascidiacea</taxon>
        <taxon>Phlebobranchia</taxon>
        <taxon>Cionidae</taxon>
        <taxon>Ciona</taxon>
    </lineage>
</organism>
<feature type="domain" description="C2H2-type" evidence="13">
    <location>
        <begin position="673"/>
        <end position="702"/>
    </location>
</feature>
<evidence type="ECO:0000256" key="1">
    <source>
        <dbReference type="ARBA" id="ARBA00004123"/>
    </source>
</evidence>
<dbReference type="GO" id="GO:0008270">
    <property type="term" value="F:zinc ion binding"/>
    <property type="evidence" value="ECO:0007669"/>
    <property type="project" value="UniProtKB-KW"/>
</dbReference>
<feature type="domain" description="C2H2-type" evidence="13">
    <location>
        <begin position="703"/>
        <end position="733"/>
    </location>
</feature>
<keyword evidence="10" id="KW-0539">Nucleus</keyword>
<keyword evidence="6" id="KW-0862">Zinc</keyword>
<dbReference type="GO" id="GO:0000977">
    <property type="term" value="F:RNA polymerase II transcription regulatory region sequence-specific DNA binding"/>
    <property type="evidence" value="ECO:0007669"/>
    <property type="project" value="InterPro"/>
</dbReference>
<dbReference type="FunFam" id="3.30.160.60:FF:000019">
    <property type="entry name" value="GLI family zinc finger 3"/>
    <property type="match status" value="1"/>
</dbReference>
<comment type="subcellular location">
    <subcellularLocation>
        <location evidence="1">Nucleus</location>
    </subcellularLocation>
</comment>
<dbReference type="Pfam" id="PF23561">
    <property type="entry name" value="zf-C2H2_15"/>
    <property type="match status" value="1"/>
</dbReference>
<dbReference type="FunFam" id="3.30.160.60:FF:000048">
    <property type="entry name" value="GLI family zinc finger 3"/>
    <property type="match status" value="1"/>
</dbReference>
<dbReference type="InterPro" id="IPR013087">
    <property type="entry name" value="Znf_C2H2_type"/>
</dbReference>
<dbReference type="FunFam" id="3.30.160.60:FF:000036">
    <property type="entry name" value="GLI family zinc finger 3"/>
    <property type="match status" value="1"/>
</dbReference>
<feature type="domain" description="C2H2-type" evidence="13">
    <location>
        <begin position="576"/>
        <end position="606"/>
    </location>
</feature>
<dbReference type="SUPFAM" id="SSF57667">
    <property type="entry name" value="beta-beta-alpha zinc fingers"/>
    <property type="match status" value="3"/>
</dbReference>
<evidence type="ECO:0000256" key="12">
    <source>
        <dbReference type="SAM" id="MobiDB-lite"/>
    </source>
</evidence>
<evidence type="ECO:0000256" key="4">
    <source>
        <dbReference type="ARBA" id="ARBA00022737"/>
    </source>
</evidence>
<keyword evidence="5 11" id="KW-0863">Zinc-finger</keyword>
<dbReference type="KEGG" id="cin:778878"/>
<reference evidence="14" key="1">
    <citation type="journal article" date="2006" name="Dev. Biol.">
        <title>Systematic analysis of embryonic expression profiles of zinc finger genes in Ciona intestinalis.</title>
        <authorList>
            <person name="Miwata K."/>
            <person name="Chiba T."/>
            <person name="Horii R."/>
            <person name="Yamada L."/>
            <person name="Kubo A."/>
            <person name="Miyamura D."/>
            <person name="Satoh N."/>
            <person name="Satou Y."/>
        </authorList>
    </citation>
    <scope>NUCLEOTIDE SEQUENCE</scope>
</reference>
<keyword evidence="8" id="KW-0238">DNA-binding</keyword>
<feature type="compositionally biased region" description="Basic and acidic residues" evidence="12">
    <location>
        <begin position="883"/>
        <end position="898"/>
    </location>
</feature>
<dbReference type="Gene3D" id="3.30.160.60">
    <property type="entry name" value="Classic Zinc Finger"/>
    <property type="match status" value="5"/>
</dbReference>
<dbReference type="FunFam" id="3.30.160.60:FF:000031">
    <property type="entry name" value="GLI family zinc finger 3"/>
    <property type="match status" value="1"/>
</dbReference>
<feature type="region of interest" description="Disordered" evidence="12">
    <location>
        <begin position="1"/>
        <end position="35"/>
    </location>
</feature>
<proteinExistence type="evidence at transcript level"/>
<evidence type="ECO:0000256" key="7">
    <source>
        <dbReference type="ARBA" id="ARBA00023015"/>
    </source>
</evidence>
<evidence type="ECO:0000259" key="13">
    <source>
        <dbReference type="PROSITE" id="PS50157"/>
    </source>
</evidence>
<evidence type="ECO:0000256" key="10">
    <source>
        <dbReference type="ARBA" id="ARBA00023242"/>
    </source>
</evidence>
<dbReference type="OrthoDB" id="3214149at2759"/>
<sequence>MAQRVVQQHAAGNSTAYTTSTPHSNERSPDQSLCDSSLSTMGLDSSQVLSPNGQMICPRIEVLPETPCPSNRETPAPMPGPPGYGVMSPRTQLPEKFSELRMDQNGTPLTFQDFPTTTTAAVDTVHHYGQEYHNSLQHNLQGTETGSNLAFHSPQSYIDGFEPQHVHSIPDNFGRQNMMESGGNVNDHVSVKVEYVDTAENFNFVPKVEEKPKTPHQTNYKEWQGLHTNQPNVLHGAPRVVAPKPLQNSFLQVHQGNQQIKPSTPNSLNPYKVLPPVTPNSTVGATHTLFHEDFLMPPGSALSTISGLSGLSPFQLSPAGSTFHSPRHSARSGNRLLSANNRKRTHSLSPMSMDGFDLNNLIRVSPSSLLFTNHISPYGDTPLPNIGPNVSGAEFNGTYGHLIARASVTPPDGTISRQLLVATPGSMINAPASGEYMSGAYSNIFPSENTNPHSMHATTFHPNSFVSSNHFGPPTQQLVVARHQDNLLNDHQQPRPPPYPHTAPHTFDPNTQTSQHNPHHYTNHSTPYTSHIKLNVSEEEHTMDAYLHSATRSTACTPSPTKTTDAAKLAKESGTWTCMWAECNLFFQDQEDLVKHIEKVHIDQRKGEEFTCYWMNCPRQYKPFNARYKLLIHMRVHSGERPNKCTFEGCNKAFSRLENLKIHLRSHTGERPYVCQHDGCNKAFSNSSDRAKHQRTHQDTKPYACQVPGCNKRYTDPSSLRKHVKGGHAAKESQQRKKMRSLEMSGAGDNKLGSCLTIQPLHLLPHEDNYSNESGINGHGSRRSMHPHMSSSHPFQVNQRNDVASSMNGASTPIKHNLGNHLHTHVRRTPHPPFAPASPHPHALPPLLNQHPSSQNGAHFTNFVQQAVVTTHQQRNPHTRSAYADHEHQQNSDFHHAESMQLCDPQLMPPPPAPPLKTRHSDVHGQNSYAASQTRERSHSRNAVQNGHNYLTPHPPTTSRPHSRRSMLDGTPIRGYLDDTEQEQHSVMEKLRVYAGASPHHLSPRQLVEGVGMSYDAVQRAISARSNMSVDRGGLDVPPSSPFSMRTNNESMRSHESGTYLQLNAVDRCPSQLSMVYADGPV</sequence>
<evidence type="ECO:0000256" key="3">
    <source>
        <dbReference type="ARBA" id="ARBA00022723"/>
    </source>
</evidence>
<comment type="similarity">
    <text evidence="2">Belongs to the GLI C2H2-type zinc-finger protein family.</text>
</comment>
<keyword evidence="7" id="KW-0805">Transcription regulation</keyword>
<accession>Q1RPW8</accession>
<keyword evidence="3" id="KW-0479">Metal-binding</keyword>